<proteinExistence type="predicted"/>
<organism evidence="1 2">
    <name type="scientific">Proteiniborus ethanoligenes</name>
    <dbReference type="NCBI Taxonomy" id="415015"/>
    <lineage>
        <taxon>Bacteria</taxon>
        <taxon>Bacillati</taxon>
        <taxon>Bacillota</taxon>
        <taxon>Clostridia</taxon>
        <taxon>Eubacteriales</taxon>
        <taxon>Proteiniborus</taxon>
    </lineage>
</organism>
<dbReference type="OrthoDB" id="1722540at2"/>
<dbReference type="STRING" id="415015.SAMN05660462_01702"/>
<keyword evidence="2" id="KW-1185">Reference proteome</keyword>
<dbReference type="InterPro" id="IPR043740">
    <property type="entry name" value="DUF5685"/>
</dbReference>
<evidence type="ECO:0000313" key="1">
    <source>
        <dbReference type="EMBL" id="SDZ06164.1"/>
    </source>
</evidence>
<dbReference type="RefSeq" id="WP_091729867.1">
    <property type="nucleotide sequence ID" value="NZ_FNQE01000017.1"/>
</dbReference>
<dbReference type="Pfam" id="PF18937">
    <property type="entry name" value="DUF5685"/>
    <property type="match status" value="1"/>
</dbReference>
<protein>
    <submittedName>
        <fullName evidence="1">Uncharacterized protein</fullName>
    </submittedName>
</protein>
<dbReference type="AlphaFoldDB" id="A0A1H3PXY7"/>
<reference evidence="1 2" key="1">
    <citation type="submission" date="2016-10" db="EMBL/GenBank/DDBJ databases">
        <authorList>
            <person name="de Groot N.N."/>
        </authorList>
    </citation>
    <scope>NUCLEOTIDE SEQUENCE [LARGE SCALE GENOMIC DNA]</scope>
    <source>
        <strain evidence="1 2">DSM 21650</strain>
    </source>
</reference>
<gene>
    <name evidence="1" type="ORF">SAMN05660462_01702</name>
</gene>
<evidence type="ECO:0000313" key="2">
    <source>
        <dbReference type="Proteomes" id="UP000198625"/>
    </source>
</evidence>
<sequence length="294" mass="34126">MFGYIIPYKSELKVREYDMFKAYYCGLCKTLGKKFNQIVRLGLNYDLTFLALVLSSIDENKEKITREGCIANPFKKKYIVNTNRALLYASNMSIILTYHKLQDDWKDEGAIKSLIGTIPYLSPLSKANKTFGRKAESIREYLNKLIMLEKSKCNKVDEIADIFGKLMEEISVPDYIENKKIERSLKWIGYNLGRWIYILDAFDDLESDIINNSYNPILLQYKYGKDEEIGDFKKRILESIEFSLIMSLESIGKGIEVLDIRKNRGIIENIVYMGSRDRMEAILKKGGCFHEKSI</sequence>
<dbReference type="EMBL" id="FNQE01000017">
    <property type="protein sequence ID" value="SDZ06164.1"/>
    <property type="molecule type" value="Genomic_DNA"/>
</dbReference>
<name>A0A1H3PXY7_9FIRM</name>
<dbReference type="Proteomes" id="UP000198625">
    <property type="component" value="Unassembled WGS sequence"/>
</dbReference>
<accession>A0A1H3PXY7</accession>